<evidence type="ECO:0000313" key="2">
    <source>
        <dbReference type="EMBL" id="MBM7557906.1"/>
    </source>
</evidence>
<keyword evidence="3" id="KW-1185">Reference proteome</keyword>
<gene>
    <name evidence="2" type="ORF">JOC47_002774</name>
</gene>
<protein>
    <submittedName>
        <fullName evidence="2">Uncharacterized protein</fullName>
    </submittedName>
</protein>
<dbReference type="Proteomes" id="UP000774000">
    <property type="component" value="Unassembled WGS sequence"/>
</dbReference>
<comment type="caution">
    <text evidence="2">The sequence shown here is derived from an EMBL/GenBank/DDBJ whole genome shotgun (WGS) entry which is preliminary data.</text>
</comment>
<feature type="transmembrane region" description="Helical" evidence="1">
    <location>
        <begin position="65"/>
        <end position="85"/>
    </location>
</feature>
<dbReference type="EMBL" id="JAFBDQ010000019">
    <property type="protein sequence ID" value="MBM7557906.1"/>
    <property type="molecule type" value="Genomic_DNA"/>
</dbReference>
<keyword evidence="1" id="KW-1133">Transmembrane helix</keyword>
<dbReference type="AlphaFoldDB" id="A0A938XX70"/>
<keyword evidence="1" id="KW-0812">Transmembrane</keyword>
<organism evidence="2 3">
    <name type="scientific">Halanaerobacter jeridensis</name>
    <dbReference type="NCBI Taxonomy" id="706427"/>
    <lineage>
        <taxon>Bacteria</taxon>
        <taxon>Bacillati</taxon>
        <taxon>Bacillota</taxon>
        <taxon>Clostridia</taxon>
        <taxon>Halanaerobiales</taxon>
        <taxon>Halobacteroidaceae</taxon>
        <taxon>Halanaerobacter</taxon>
    </lineage>
</organism>
<accession>A0A938XX70</accession>
<feature type="transmembrane region" description="Helical" evidence="1">
    <location>
        <begin position="30"/>
        <end position="53"/>
    </location>
</feature>
<feature type="transmembrane region" description="Helical" evidence="1">
    <location>
        <begin position="6"/>
        <end position="23"/>
    </location>
</feature>
<feature type="transmembrane region" description="Helical" evidence="1">
    <location>
        <begin position="127"/>
        <end position="147"/>
    </location>
</feature>
<sequence length="157" mass="18356">MSISLIWIYLFAGLTILLFLIVPRKQVMKLLPFGFIAGFGLAFILQYFAVNIFRWWKFNYALVDVLNAPVGVSLSWVPAVMIFAYFWQEADSKLKQLIYIIIFSLGTTIVEYSFVILDYRQYINWNVYLTFILAFIIHSILAAYLYLNTEKNIVYSS</sequence>
<dbReference type="RefSeq" id="WP_204702794.1">
    <property type="nucleotide sequence ID" value="NZ_JAFBDQ010000019.1"/>
</dbReference>
<feature type="transmembrane region" description="Helical" evidence="1">
    <location>
        <begin position="97"/>
        <end position="115"/>
    </location>
</feature>
<name>A0A938XX70_9FIRM</name>
<dbReference type="InterPro" id="IPR048147">
    <property type="entry name" value="CBO0543-like"/>
</dbReference>
<keyword evidence="1" id="KW-0472">Membrane</keyword>
<evidence type="ECO:0000313" key="3">
    <source>
        <dbReference type="Proteomes" id="UP000774000"/>
    </source>
</evidence>
<reference evidence="2" key="1">
    <citation type="submission" date="2021-01" db="EMBL/GenBank/DDBJ databases">
        <title>Genomic Encyclopedia of Type Strains, Phase IV (KMG-IV): sequencing the most valuable type-strain genomes for metagenomic binning, comparative biology and taxonomic classification.</title>
        <authorList>
            <person name="Goeker M."/>
        </authorList>
    </citation>
    <scope>NUCLEOTIDE SEQUENCE</scope>
    <source>
        <strain evidence="2">DSM 23230</strain>
    </source>
</reference>
<dbReference type="NCBIfam" id="NF041644">
    <property type="entry name" value="CBO0543_fam"/>
    <property type="match status" value="1"/>
</dbReference>
<evidence type="ECO:0000256" key="1">
    <source>
        <dbReference type="SAM" id="Phobius"/>
    </source>
</evidence>
<proteinExistence type="predicted"/>